<evidence type="ECO:0000313" key="6">
    <source>
        <dbReference type="EMBL" id="XBV22660.1"/>
    </source>
</evidence>
<dbReference type="RefSeq" id="WP_350275499.1">
    <property type="nucleotide sequence ID" value="NZ_CP158165.1"/>
</dbReference>
<evidence type="ECO:0000256" key="4">
    <source>
        <dbReference type="PROSITE-ProRule" id="PRU00335"/>
    </source>
</evidence>
<dbReference type="PANTHER" id="PTHR30055:SF234">
    <property type="entry name" value="HTH-TYPE TRANSCRIPTIONAL REGULATOR BETI"/>
    <property type="match status" value="1"/>
</dbReference>
<keyword evidence="1" id="KW-0805">Transcription regulation</keyword>
<evidence type="ECO:0000256" key="2">
    <source>
        <dbReference type="ARBA" id="ARBA00023125"/>
    </source>
</evidence>
<dbReference type="SUPFAM" id="SSF46689">
    <property type="entry name" value="Homeodomain-like"/>
    <property type="match status" value="1"/>
</dbReference>
<evidence type="ECO:0000256" key="3">
    <source>
        <dbReference type="ARBA" id="ARBA00023163"/>
    </source>
</evidence>
<evidence type="ECO:0000259" key="5">
    <source>
        <dbReference type="PROSITE" id="PS50977"/>
    </source>
</evidence>
<dbReference type="SUPFAM" id="SSF48498">
    <property type="entry name" value="Tetracyclin repressor-like, C-terminal domain"/>
    <property type="match status" value="1"/>
</dbReference>
<dbReference type="PANTHER" id="PTHR30055">
    <property type="entry name" value="HTH-TYPE TRANSCRIPTIONAL REGULATOR RUTR"/>
    <property type="match status" value="1"/>
</dbReference>
<dbReference type="InterPro" id="IPR050109">
    <property type="entry name" value="HTH-type_TetR-like_transc_reg"/>
</dbReference>
<accession>A0AAU7T7P2</accession>
<reference evidence="6" key="1">
    <citation type="submission" date="2024-06" db="EMBL/GenBank/DDBJ databases">
        <title>Kribbella sp. strain HUAS MG21 genome sequences.</title>
        <authorList>
            <person name="Mo P."/>
        </authorList>
    </citation>
    <scope>NUCLEOTIDE SEQUENCE</scope>
    <source>
        <strain evidence="6">HUAS MG21</strain>
    </source>
</reference>
<feature type="domain" description="HTH tetR-type" evidence="5">
    <location>
        <begin position="14"/>
        <end position="73"/>
    </location>
</feature>
<evidence type="ECO:0000256" key="1">
    <source>
        <dbReference type="ARBA" id="ARBA00023015"/>
    </source>
</evidence>
<protein>
    <submittedName>
        <fullName evidence="6">Helix-turn-helix domain-containing protein</fullName>
    </submittedName>
</protein>
<dbReference type="PRINTS" id="PR00455">
    <property type="entry name" value="HTHTETR"/>
</dbReference>
<feature type="DNA-binding region" description="H-T-H motif" evidence="4">
    <location>
        <begin position="36"/>
        <end position="55"/>
    </location>
</feature>
<organism evidence="6">
    <name type="scientific">Kribbella sp. HUAS MG21</name>
    <dbReference type="NCBI Taxonomy" id="3160966"/>
    <lineage>
        <taxon>Bacteria</taxon>
        <taxon>Bacillati</taxon>
        <taxon>Actinomycetota</taxon>
        <taxon>Actinomycetes</taxon>
        <taxon>Propionibacteriales</taxon>
        <taxon>Kribbellaceae</taxon>
        <taxon>Kribbella</taxon>
    </lineage>
</organism>
<dbReference type="EMBL" id="CP158165">
    <property type="protein sequence ID" value="XBV22660.1"/>
    <property type="molecule type" value="Genomic_DNA"/>
</dbReference>
<dbReference type="AlphaFoldDB" id="A0AAU7T7P2"/>
<sequence length="188" mass="20844">MTDRLPQKLRADAEDNRERILASARTLFADQGLGVPMREIARHAGVGPATLYRRYPTKQALATAAFAEQVRACEEIVEEGLAAADPWQGFCLVIERICELHIRQRGFTDAFLATYPDADDLESRELTLKSMATLARRAKAGGKLRRDFRMSDLVVMLTAHRGLQAATPAVRVAASRRFADLTVRAFSA</sequence>
<dbReference type="GO" id="GO:0000976">
    <property type="term" value="F:transcription cis-regulatory region binding"/>
    <property type="evidence" value="ECO:0007669"/>
    <property type="project" value="TreeGrafter"/>
</dbReference>
<gene>
    <name evidence="6" type="ORF">ABN611_29355</name>
</gene>
<keyword evidence="2 4" id="KW-0238">DNA-binding</keyword>
<proteinExistence type="predicted"/>
<dbReference type="GO" id="GO:0003700">
    <property type="term" value="F:DNA-binding transcription factor activity"/>
    <property type="evidence" value="ECO:0007669"/>
    <property type="project" value="TreeGrafter"/>
</dbReference>
<dbReference type="InterPro" id="IPR036271">
    <property type="entry name" value="Tet_transcr_reg_TetR-rel_C_sf"/>
</dbReference>
<dbReference type="InterPro" id="IPR001647">
    <property type="entry name" value="HTH_TetR"/>
</dbReference>
<dbReference type="Pfam" id="PF00440">
    <property type="entry name" value="TetR_N"/>
    <property type="match status" value="1"/>
</dbReference>
<keyword evidence="3" id="KW-0804">Transcription</keyword>
<dbReference type="PROSITE" id="PS50977">
    <property type="entry name" value="HTH_TETR_2"/>
    <property type="match status" value="1"/>
</dbReference>
<dbReference type="Gene3D" id="1.10.357.10">
    <property type="entry name" value="Tetracycline Repressor, domain 2"/>
    <property type="match status" value="1"/>
</dbReference>
<name>A0AAU7T7P2_9ACTN</name>
<dbReference type="InterPro" id="IPR009057">
    <property type="entry name" value="Homeodomain-like_sf"/>
</dbReference>